<dbReference type="PANTHER" id="PTHR21666:SF270">
    <property type="entry name" value="MUREIN HYDROLASE ACTIVATOR ENVC"/>
    <property type="match status" value="1"/>
</dbReference>
<dbReference type="EMBL" id="CP132508">
    <property type="protein sequence ID" value="WPD19205.1"/>
    <property type="molecule type" value="Genomic_DNA"/>
</dbReference>
<dbReference type="Gene3D" id="2.70.70.10">
    <property type="entry name" value="Glucose Permease (Domain IIA)"/>
    <property type="match status" value="1"/>
</dbReference>
<dbReference type="InterPro" id="IPR016047">
    <property type="entry name" value="M23ase_b-sheet_dom"/>
</dbReference>
<dbReference type="InterPro" id="IPR050570">
    <property type="entry name" value="Cell_wall_metabolism_enzyme"/>
</dbReference>
<dbReference type="SUPFAM" id="SSF51261">
    <property type="entry name" value="Duplicated hybrid motif"/>
    <property type="match status" value="1"/>
</dbReference>
<feature type="domain" description="M23ase beta-sheet core" evidence="2">
    <location>
        <begin position="105"/>
        <end position="197"/>
    </location>
</feature>
<protein>
    <submittedName>
        <fullName evidence="3">M23 family metallopeptidase</fullName>
        <ecNumber evidence="3">3.4.-.-</ecNumber>
    </submittedName>
</protein>
<name>A0ABZ0QS63_9FIRM</name>
<evidence type="ECO:0000313" key="3">
    <source>
        <dbReference type="EMBL" id="WPD19205.1"/>
    </source>
</evidence>
<gene>
    <name evidence="3" type="ORF">Q5761_00595</name>
</gene>
<reference evidence="3 4" key="1">
    <citation type="submission" date="2023-08" db="EMBL/GenBank/DDBJ databases">
        <title>Genome sequence of Thermaerobacter compostii strain Ins1, a spore-forming filamentous bacterium isolated from a deep geothermal reservoir.</title>
        <authorList>
            <person name="Bregnard D."/>
            <person name="Gonzalez D."/>
            <person name="Junier P."/>
        </authorList>
    </citation>
    <scope>NUCLEOTIDE SEQUENCE [LARGE SCALE GENOMIC DNA]</scope>
    <source>
        <strain evidence="3 4">Ins1</strain>
    </source>
</reference>
<dbReference type="Proteomes" id="UP001304683">
    <property type="component" value="Chromosome"/>
</dbReference>
<feature type="region of interest" description="Disordered" evidence="1">
    <location>
        <begin position="212"/>
        <end position="233"/>
    </location>
</feature>
<dbReference type="CDD" id="cd12797">
    <property type="entry name" value="M23_peptidase"/>
    <property type="match status" value="1"/>
</dbReference>
<feature type="compositionally biased region" description="Low complexity" evidence="1">
    <location>
        <begin position="212"/>
        <end position="227"/>
    </location>
</feature>
<dbReference type="Pfam" id="PF01551">
    <property type="entry name" value="Peptidase_M23"/>
    <property type="match status" value="1"/>
</dbReference>
<keyword evidence="3" id="KW-0378">Hydrolase</keyword>
<evidence type="ECO:0000259" key="2">
    <source>
        <dbReference type="Pfam" id="PF01551"/>
    </source>
</evidence>
<dbReference type="PANTHER" id="PTHR21666">
    <property type="entry name" value="PEPTIDASE-RELATED"/>
    <property type="match status" value="1"/>
</dbReference>
<dbReference type="RefSeq" id="WP_318750793.1">
    <property type="nucleotide sequence ID" value="NZ_CP132508.1"/>
</dbReference>
<dbReference type="GO" id="GO:0016787">
    <property type="term" value="F:hydrolase activity"/>
    <property type="evidence" value="ECO:0007669"/>
    <property type="project" value="UniProtKB-KW"/>
</dbReference>
<evidence type="ECO:0000256" key="1">
    <source>
        <dbReference type="SAM" id="MobiDB-lite"/>
    </source>
</evidence>
<organism evidence="3 4">
    <name type="scientific">Thermaerobacter composti</name>
    <dbReference type="NCBI Taxonomy" id="554949"/>
    <lineage>
        <taxon>Bacteria</taxon>
        <taxon>Bacillati</taxon>
        <taxon>Bacillota</taxon>
        <taxon>Clostridia</taxon>
        <taxon>Eubacteriales</taxon>
        <taxon>Clostridiales Family XVII. Incertae Sedis</taxon>
        <taxon>Thermaerobacter</taxon>
    </lineage>
</organism>
<sequence length="233" mass="23977">MAAAQCWLRRINAVLLAAWLGMVVARWPAAAGEEVALHARRTSPPSPPVAPAAAAGRPPAVDAAGEGRGAGSSRAAIPPPSRWAPPLEAVATLTSRFGPRDGRWHHGVDLAVPEGTPVRSVWRGVVVQAGWRGAYGLAVEVVHPGGWSTLYGHLASVTVEPGQRVDRGQRIGRVGATGNATGPHLHLEVRVPGGFHDPLAWLDPSWYRGAPAAAGGNGRPGAARGDGAVAGGR</sequence>
<proteinExistence type="predicted"/>
<dbReference type="InterPro" id="IPR011055">
    <property type="entry name" value="Dup_hybrid_motif"/>
</dbReference>
<evidence type="ECO:0000313" key="4">
    <source>
        <dbReference type="Proteomes" id="UP001304683"/>
    </source>
</evidence>
<dbReference type="EC" id="3.4.-.-" evidence="3"/>
<feature type="compositionally biased region" description="Low complexity" evidence="1">
    <location>
        <begin position="51"/>
        <end position="64"/>
    </location>
</feature>
<keyword evidence="4" id="KW-1185">Reference proteome</keyword>
<feature type="region of interest" description="Disordered" evidence="1">
    <location>
        <begin position="39"/>
        <end position="83"/>
    </location>
</feature>
<accession>A0ABZ0QS63</accession>